<reference evidence="2" key="1">
    <citation type="submission" date="2017-09" db="EMBL/GenBank/DDBJ databases">
        <authorList>
            <person name="Regsiter A."/>
            <person name="William W."/>
        </authorList>
    </citation>
    <scope>NUCLEOTIDE SEQUENCE [LARGE SCALE GENOMIC DNA]</scope>
    <source>
        <strain evidence="2">500-1</strain>
    </source>
</reference>
<keyword evidence="2" id="KW-1185">Reference proteome</keyword>
<dbReference type="CDD" id="cd00077">
    <property type="entry name" value="HDc"/>
    <property type="match status" value="1"/>
</dbReference>
<dbReference type="OrthoDB" id="188290at2"/>
<evidence type="ECO:0008006" key="3">
    <source>
        <dbReference type="Google" id="ProtNLM"/>
    </source>
</evidence>
<dbReference type="EMBL" id="LT907975">
    <property type="protein sequence ID" value="SOB58937.1"/>
    <property type="molecule type" value="Genomic_DNA"/>
</dbReference>
<name>A0A2C8FA79_9BACT</name>
<dbReference type="AlphaFoldDB" id="A0A2C8FA79"/>
<gene>
    <name evidence="1" type="ORF">DPRO_2033</name>
</gene>
<dbReference type="Gene3D" id="1.10.3210.10">
    <property type="entry name" value="Hypothetical protein af1432"/>
    <property type="match status" value="1"/>
</dbReference>
<dbReference type="KEGG" id="pprf:DPRO_2033"/>
<organism evidence="1 2">
    <name type="scientific">Pseudodesulfovibrio profundus</name>
    <dbReference type="NCBI Taxonomy" id="57320"/>
    <lineage>
        <taxon>Bacteria</taxon>
        <taxon>Pseudomonadati</taxon>
        <taxon>Thermodesulfobacteriota</taxon>
        <taxon>Desulfovibrionia</taxon>
        <taxon>Desulfovibrionales</taxon>
        <taxon>Desulfovibrionaceae</taxon>
    </lineage>
</organism>
<proteinExistence type="predicted"/>
<protein>
    <recommendedName>
        <fullName evidence="3">HD/PDEase domain-containing protein</fullName>
    </recommendedName>
</protein>
<dbReference type="InterPro" id="IPR003607">
    <property type="entry name" value="HD/PDEase_dom"/>
</dbReference>
<dbReference type="SUPFAM" id="SSF109604">
    <property type="entry name" value="HD-domain/PDEase-like"/>
    <property type="match status" value="1"/>
</dbReference>
<dbReference type="RefSeq" id="WP_097011893.1">
    <property type="nucleotide sequence ID" value="NZ_LT907975.1"/>
</dbReference>
<evidence type="ECO:0000313" key="2">
    <source>
        <dbReference type="Proteomes" id="UP000219215"/>
    </source>
</evidence>
<dbReference type="Proteomes" id="UP000219215">
    <property type="component" value="Chromosome DPRO"/>
</dbReference>
<evidence type="ECO:0000313" key="1">
    <source>
        <dbReference type="EMBL" id="SOB58937.1"/>
    </source>
</evidence>
<accession>A0A2C8FA79</accession>
<sequence length="301" mass="34212">MNDKKLYDFVDPTDAECVIRDIEISLSLFLPDFQDPLFRLVFTDVRNLFCGEYPGYKASNTKYHDFEHTCAVTLATGRLICGAMAEGHAFDRLTVLKGLLAAIFHDVGLIQTADDEGGTGAKHMVGHEERSIQFMLSNLGDSLPEEDLEDIAQCIHCTSLDCQVNTVPFRSPEMRMIGQCVGAGDLLAQLADRYYLEKLILLFQEFEEAGIPGYDTPYDLLQKTTTFYRDVAQKRLKEALGQADMFMISYFRSRWSVEKDFYREAIDRNLEFLETILNSCGDDIDCFTNALRRNNLSAYTE</sequence>